<organism evidence="1 2">
    <name type="scientific">Chitinophaga rupis</name>
    <dbReference type="NCBI Taxonomy" id="573321"/>
    <lineage>
        <taxon>Bacteria</taxon>
        <taxon>Pseudomonadati</taxon>
        <taxon>Bacteroidota</taxon>
        <taxon>Chitinophagia</taxon>
        <taxon>Chitinophagales</taxon>
        <taxon>Chitinophagaceae</taxon>
        <taxon>Chitinophaga</taxon>
    </lineage>
</organism>
<sequence>MLPAALLAFLLACSKPGDIPVPPLPPVDTFNKGISFEESFDHIADDWLYYATDTVCTTVVRFTALDSPVTRYEWQVGSGTYSKKQFELSFPGMFLTDGENIPVSLAITYRSAAGVDTTKTFHKTLHFFSPCNTAWNGTFNGITDNRDSSIYIINTCAANAYYNGLYLSDTYRHCARYFDTYYTGYKRLLFRSGGTADCGAPNGEMYFIKDTLIINYQSYDDGLYQSPVAHVFKGLRK</sequence>
<gene>
    <name evidence="1" type="ORF">SAMN04488505_101376</name>
</gene>
<dbReference type="EMBL" id="FOBB01000001">
    <property type="protein sequence ID" value="SEK53141.1"/>
    <property type="molecule type" value="Genomic_DNA"/>
</dbReference>
<evidence type="ECO:0000313" key="2">
    <source>
        <dbReference type="Proteomes" id="UP000198984"/>
    </source>
</evidence>
<proteinExistence type="predicted"/>
<dbReference type="Proteomes" id="UP000198984">
    <property type="component" value="Unassembled WGS sequence"/>
</dbReference>
<name>A0A1H7HS78_9BACT</name>
<protein>
    <submittedName>
        <fullName evidence="1">Uncharacterized protein</fullName>
    </submittedName>
</protein>
<accession>A0A1H7HS78</accession>
<dbReference type="AlphaFoldDB" id="A0A1H7HS78"/>
<evidence type="ECO:0000313" key="1">
    <source>
        <dbReference type="EMBL" id="SEK53141.1"/>
    </source>
</evidence>
<keyword evidence="2" id="KW-1185">Reference proteome</keyword>
<reference evidence="1 2" key="1">
    <citation type="submission" date="2016-10" db="EMBL/GenBank/DDBJ databases">
        <authorList>
            <person name="de Groot N.N."/>
        </authorList>
    </citation>
    <scope>NUCLEOTIDE SEQUENCE [LARGE SCALE GENOMIC DNA]</scope>
    <source>
        <strain evidence="1 2">DSM 21039</strain>
    </source>
</reference>
<dbReference type="STRING" id="573321.SAMN04488505_101376"/>